<evidence type="ECO:0000313" key="3">
    <source>
        <dbReference type="Proteomes" id="UP000674938"/>
    </source>
</evidence>
<dbReference type="RefSeq" id="WP_209525115.1">
    <property type="nucleotide sequence ID" value="NZ_JAEEGA010000002.1"/>
</dbReference>
<sequence>MNRILKWGVLAGSFLFLWGVKPSEISATEMDMQVTLEIEPASEESQSTVNNEVKQKVGAVLPQTNTKNSFLLSSMGILLLTTNAIGWVVKREVDQ</sequence>
<reference evidence="2" key="1">
    <citation type="submission" date="2020-12" db="EMBL/GenBank/DDBJ databases">
        <title>Vagococcus allomyrinae sp. nov. and Enterococcus lavae sp. nov., isolated from the larvae of Allomyrina dichotoma.</title>
        <authorList>
            <person name="Lee S.D."/>
        </authorList>
    </citation>
    <scope>NUCLEOTIDE SEQUENCE</scope>
    <source>
        <strain evidence="2">BWB3-3</strain>
    </source>
</reference>
<accession>A0A940PCH8</accession>
<organism evidence="2 3">
    <name type="scientific">Vagococcus allomyrinae</name>
    <dbReference type="NCBI Taxonomy" id="2794353"/>
    <lineage>
        <taxon>Bacteria</taxon>
        <taxon>Bacillati</taxon>
        <taxon>Bacillota</taxon>
        <taxon>Bacilli</taxon>
        <taxon>Lactobacillales</taxon>
        <taxon>Enterococcaceae</taxon>
        <taxon>Vagococcus</taxon>
    </lineage>
</organism>
<keyword evidence="1" id="KW-0812">Transmembrane</keyword>
<dbReference type="Proteomes" id="UP000674938">
    <property type="component" value="Unassembled WGS sequence"/>
</dbReference>
<evidence type="ECO:0000256" key="1">
    <source>
        <dbReference type="SAM" id="Phobius"/>
    </source>
</evidence>
<dbReference type="AlphaFoldDB" id="A0A940PCH8"/>
<feature type="transmembrane region" description="Helical" evidence="1">
    <location>
        <begin position="70"/>
        <end position="89"/>
    </location>
</feature>
<comment type="caution">
    <text evidence="2">The sequence shown here is derived from an EMBL/GenBank/DDBJ whole genome shotgun (WGS) entry which is preliminary data.</text>
</comment>
<name>A0A940PCH8_9ENTE</name>
<protein>
    <submittedName>
        <fullName evidence="2">LPXTG cell wall anchor domain-containing protein</fullName>
    </submittedName>
</protein>
<keyword evidence="1" id="KW-1133">Transmembrane helix</keyword>
<keyword evidence="1" id="KW-0472">Membrane</keyword>
<proteinExistence type="predicted"/>
<keyword evidence="3" id="KW-1185">Reference proteome</keyword>
<dbReference type="NCBIfam" id="TIGR01167">
    <property type="entry name" value="LPXTG_anchor"/>
    <property type="match status" value="1"/>
</dbReference>
<gene>
    <name evidence="2" type="ORF">I6N95_04270</name>
</gene>
<evidence type="ECO:0000313" key="2">
    <source>
        <dbReference type="EMBL" id="MBP1040223.1"/>
    </source>
</evidence>
<dbReference type="EMBL" id="JAEEGA010000002">
    <property type="protein sequence ID" value="MBP1040223.1"/>
    <property type="molecule type" value="Genomic_DNA"/>
</dbReference>